<reference evidence="3" key="1">
    <citation type="submission" date="2020-05" db="EMBL/GenBank/DDBJ databases">
        <authorList>
            <person name="Chiriac C."/>
            <person name="Salcher M."/>
            <person name="Ghai R."/>
            <person name="Kavagutti S V."/>
        </authorList>
    </citation>
    <scope>NUCLEOTIDE SEQUENCE</scope>
</reference>
<sequence>MLLNDRQISKLAENDLFMPFVGEKRRTLDNGTKAISYGLSQAGYDLRLSDAEFLFVDKTAKKPGIYLDPKHPNEAIFHNAPLVRREDGSSFFILPPFSYGLGRSHELISMPPNVIGQCDGKSTYARCGIIINVTPIEPGWAGHLTISISNPTPLPVRIYANEGIVQVMLCPIEEVEKAYTGLYQNSARVQLAAV</sequence>
<evidence type="ECO:0000256" key="1">
    <source>
        <dbReference type="ARBA" id="ARBA00022801"/>
    </source>
</evidence>
<keyword evidence="1" id="KW-0378">Hydrolase</keyword>
<name>A0A6J7WZ64_9CAUD</name>
<dbReference type="CDD" id="cd07557">
    <property type="entry name" value="trimeric_dUTPase"/>
    <property type="match status" value="1"/>
</dbReference>
<keyword evidence="2" id="KW-0546">Nucleotide metabolism</keyword>
<dbReference type="Pfam" id="PF22769">
    <property type="entry name" value="DCD"/>
    <property type="match status" value="1"/>
</dbReference>
<organism evidence="3">
    <name type="scientific">uncultured Caudovirales phage</name>
    <dbReference type="NCBI Taxonomy" id="2100421"/>
    <lineage>
        <taxon>Viruses</taxon>
        <taxon>Duplodnaviria</taxon>
        <taxon>Heunggongvirae</taxon>
        <taxon>Uroviricota</taxon>
        <taxon>Caudoviricetes</taxon>
        <taxon>Peduoviridae</taxon>
        <taxon>Maltschvirus</taxon>
        <taxon>Maltschvirus maltsch</taxon>
    </lineage>
</organism>
<dbReference type="InterPro" id="IPR033704">
    <property type="entry name" value="dUTPase_trimeric"/>
</dbReference>
<dbReference type="PANTHER" id="PTHR42680">
    <property type="entry name" value="DCTP DEAMINASE"/>
    <property type="match status" value="1"/>
</dbReference>
<gene>
    <name evidence="3" type="ORF">UFOVP383_33</name>
</gene>
<dbReference type="Gene3D" id="2.70.40.10">
    <property type="match status" value="1"/>
</dbReference>
<dbReference type="PANTHER" id="PTHR42680:SF3">
    <property type="entry name" value="DCTP DEAMINASE"/>
    <property type="match status" value="1"/>
</dbReference>
<evidence type="ECO:0000313" key="3">
    <source>
        <dbReference type="EMBL" id="CAB5223379.1"/>
    </source>
</evidence>
<dbReference type="GO" id="GO:0006229">
    <property type="term" value="P:dUTP biosynthetic process"/>
    <property type="evidence" value="ECO:0007669"/>
    <property type="project" value="InterPro"/>
</dbReference>
<dbReference type="GO" id="GO:0015949">
    <property type="term" value="P:nucleobase-containing small molecule interconversion"/>
    <property type="evidence" value="ECO:0007669"/>
    <property type="project" value="TreeGrafter"/>
</dbReference>
<protein>
    <submittedName>
        <fullName evidence="3">Dcd Deoxycytidine deaminase</fullName>
    </submittedName>
</protein>
<proteinExistence type="predicted"/>
<dbReference type="InterPro" id="IPR036157">
    <property type="entry name" value="dUTPase-like_sf"/>
</dbReference>
<dbReference type="SUPFAM" id="SSF51283">
    <property type="entry name" value="dUTPase-like"/>
    <property type="match status" value="1"/>
</dbReference>
<accession>A0A6J7WZ64</accession>
<dbReference type="EMBL" id="LR798321">
    <property type="protein sequence ID" value="CAB5223379.1"/>
    <property type="molecule type" value="Genomic_DNA"/>
</dbReference>
<dbReference type="NCBIfam" id="TIGR02274">
    <property type="entry name" value="dCTP_deam"/>
    <property type="match status" value="1"/>
</dbReference>
<dbReference type="GO" id="GO:0008829">
    <property type="term" value="F:dCTP deaminase activity"/>
    <property type="evidence" value="ECO:0007669"/>
    <property type="project" value="InterPro"/>
</dbReference>
<dbReference type="InterPro" id="IPR011962">
    <property type="entry name" value="dCTP_deaminase"/>
</dbReference>
<evidence type="ECO:0000256" key="2">
    <source>
        <dbReference type="ARBA" id="ARBA00023080"/>
    </source>
</evidence>